<evidence type="ECO:0000256" key="4">
    <source>
        <dbReference type="ARBA" id="ARBA00023239"/>
    </source>
</evidence>
<dbReference type="Pfam" id="PF01842">
    <property type="entry name" value="ACT"/>
    <property type="match status" value="1"/>
</dbReference>
<comment type="similarity">
    <text evidence="2">Belongs to the serine/threonine dehydratase family.</text>
</comment>
<dbReference type="Pfam" id="PF00291">
    <property type="entry name" value="PALP"/>
    <property type="match status" value="1"/>
</dbReference>
<evidence type="ECO:0000313" key="8">
    <source>
        <dbReference type="WBParaSite" id="MCU_011443-RB"/>
    </source>
</evidence>
<comment type="cofactor">
    <cofactor evidence="1">
        <name>pyridoxal 5'-phosphate</name>
        <dbReference type="ChEBI" id="CHEBI:597326"/>
    </cofactor>
</comment>
<dbReference type="GO" id="GO:0003941">
    <property type="term" value="F:L-serine ammonia-lyase activity"/>
    <property type="evidence" value="ECO:0007669"/>
    <property type="project" value="TreeGrafter"/>
</dbReference>
<dbReference type="PANTHER" id="PTHR48078">
    <property type="entry name" value="THREONINE DEHYDRATASE, MITOCHONDRIAL-RELATED"/>
    <property type="match status" value="1"/>
</dbReference>
<dbReference type="Gene3D" id="3.40.50.1100">
    <property type="match status" value="2"/>
</dbReference>
<dbReference type="GO" id="GO:0004794">
    <property type="term" value="F:threonine deaminase activity"/>
    <property type="evidence" value="ECO:0007669"/>
    <property type="project" value="TreeGrafter"/>
</dbReference>
<dbReference type="CDD" id="cd04886">
    <property type="entry name" value="ACT_ThrD-II-like"/>
    <property type="match status" value="1"/>
</dbReference>
<dbReference type="GO" id="GO:0006567">
    <property type="term" value="P:L-threonine catabolic process"/>
    <property type="evidence" value="ECO:0007669"/>
    <property type="project" value="TreeGrafter"/>
</dbReference>
<evidence type="ECO:0000256" key="5">
    <source>
        <dbReference type="ARBA" id="ARBA00041766"/>
    </source>
</evidence>
<organism evidence="8">
    <name type="scientific">Mesocestoides corti</name>
    <name type="common">Flatworm</name>
    <dbReference type="NCBI Taxonomy" id="53468"/>
    <lineage>
        <taxon>Eukaryota</taxon>
        <taxon>Metazoa</taxon>
        <taxon>Spiralia</taxon>
        <taxon>Lophotrochozoa</taxon>
        <taxon>Platyhelminthes</taxon>
        <taxon>Cestoda</taxon>
        <taxon>Eucestoda</taxon>
        <taxon>Cyclophyllidea</taxon>
        <taxon>Mesocestoididae</taxon>
        <taxon>Mesocestoides</taxon>
    </lineage>
</organism>
<dbReference type="WBParaSite" id="MCU_011443-RB">
    <property type="protein sequence ID" value="MCU_011443-RB"/>
    <property type="gene ID" value="MCU_011443"/>
</dbReference>
<dbReference type="SUPFAM" id="SSF53686">
    <property type="entry name" value="Tryptophan synthase beta subunit-like PLP-dependent enzymes"/>
    <property type="match status" value="1"/>
</dbReference>
<dbReference type="InterPro" id="IPR036052">
    <property type="entry name" value="TrpB-like_PALP_sf"/>
</dbReference>
<evidence type="ECO:0000259" key="7">
    <source>
        <dbReference type="PROSITE" id="PS51671"/>
    </source>
</evidence>
<dbReference type="InterPro" id="IPR002912">
    <property type="entry name" value="ACT_dom"/>
</dbReference>
<evidence type="ECO:0000256" key="3">
    <source>
        <dbReference type="ARBA" id="ARBA00022898"/>
    </source>
</evidence>
<keyword evidence="4" id="KW-0456">Lyase</keyword>
<dbReference type="FunFam" id="3.40.50.1100:FF:000007">
    <property type="entry name" value="L-threonine dehydratase catabolic TdcB"/>
    <property type="match status" value="1"/>
</dbReference>
<reference evidence="8" key="1">
    <citation type="submission" date="2019-11" db="UniProtKB">
        <authorList>
            <consortium name="WormBaseParasite"/>
        </authorList>
    </citation>
    <scope>IDENTIFICATION</scope>
</reference>
<name>A0A5K3FZQ4_MESCO</name>
<dbReference type="InterPro" id="IPR050147">
    <property type="entry name" value="Ser/Thr_Dehydratase"/>
</dbReference>
<evidence type="ECO:0000256" key="6">
    <source>
        <dbReference type="ARBA" id="ARBA00042605"/>
    </source>
</evidence>
<dbReference type="InterPro" id="IPR001926">
    <property type="entry name" value="TrpB-like_PALP"/>
</dbReference>
<evidence type="ECO:0000256" key="2">
    <source>
        <dbReference type="ARBA" id="ARBA00010869"/>
    </source>
</evidence>
<evidence type="ECO:0000256" key="1">
    <source>
        <dbReference type="ARBA" id="ARBA00001933"/>
    </source>
</evidence>
<keyword evidence="3" id="KW-0663">Pyridoxal phosphate</keyword>
<feature type="domain" description="ACT" evidence="7">
    <location>
        <begin position="355"/>
        <end position="431"/>
    </location>
</feature>
<accession>A0A5K3FZQ4</accession>
<dbReference type="CDD" id="cd01562">
    <property type="entry name" value="Thr-dehyd"/>
    <property type="match status" value="1"/>
</dbReference>
<dbReference type="GO" id="GO:0006565">
    <property type="term" value="P:L-serine catabolic process"/>
    <property type="evidence" value="ECO:0007669"/>
    <property type="project" value="TreeGrafter"/>
</dbReference>
<dbReference type="PANTHER" id="PTHR48078:SF19">
    <property type="entry name" value="ACT DOMAIN-CONTAINING PROTEIN"/>
    <property type="match status" value="1"/>
</dbReference>
<proteinExistence type="inferred from homology"/>
<dbReference type="InterPro" id="IPR044561">
    <property type="entry name" value="ACT_ThrD-II-like"/>
</dbReference>
<dbReference type="AlphaFoldDB" id="A0A5K3FZQ4"/>
<protein>
    <recommendedName>
        <fullName evidence="5">L-serine deaminase</fullName>
    </recommendedName>
    <alternativeName>
        <fullName evidence="6">L-threonine dehydratase</fullName>
    </alternativeName>
</protein>
<sequence>MEEAQDIEVPSDDDPDVFDPACDPSKPIVVDYKLVLEARERIKDVVKPTRCERSRLSDELGMDIYFKREFEHPTYSFKERGACNVLLAFTPEQRVKGAVSASSGNHASAMAYHAKRLGIPCTVCMPVSAPLPKIQNCRKHGANIVLKGKNISEARKVALKLANRRGMTYINGYDHPHILAGQGVIGLEILEQVPDVDAVVLTVGGGGLLSGVSCAIKHNRPQTKIYAVESVRCASWISAMSAGKPVFTVCDHTLADGLFVPTVGYNSFATASPLVDKCVAVEESFICRAILKLIEAEKAVVEGAGATGLAAILAGQLPELKGKKVVCILCGGNIDPFVLARVIDRGLALEKRLIHFSVNCSDTVGGLAELTRLIAKSGVNVRDVNHERAWVKDDIYEVRLDVTCETQGEEHTNAFFRALDDTFPRLMWKQY</sequence>
<dbReference type="GO" id="GO:0009097">
    <property type="term" value="P:isoleucine biosynthetic process"/>
    <property type="evidence" value="ECO:0007669"/>
    <property type="project" value="TreeGrafter"/>
</dbReference>
<dbReference type="PROSITE" id="PS51671">
    <property type="entry name" value="ACT"/>
    <property type="match status" value="1"/>
</dbReference>